<evidence type="ECO:0000256" key="2">
    <source>
        <dbReference type="SAM" id="Phobius"/>
    </source>
</evidence>
<sequence length="119" mass="13631">MAQHSADTVQSDEVRREGNQSGFTSFREFYPFYLQEHSNLTCRRLHFIGTSLVIALLITALVSGDLSLLIAVPFAGYGFAWVGHFFFEHNRPATFKHPLYSLWGDFVMFKDILLGNIQR</sequence>
<organism evidence="3 4">
    <name type="scientific">Microbulbifer celer</name>
    <dbReference type="NCBI Taxonomy" id="435905"/>
    <lineage>
        <taxon>Bacteria</taxon>
        <taxon>Pseudomonadati</taxon>
        <taxon>Pseudomonadota</taxon>
        <taxon>Gammaproteobacteria</taxon>
        <taxon>Cellvibrionales</taxon>
        <taxon>Microbulbiferaceae</taxon>
        <taxon>Microbulbifer</taxon>
    </lineage>
</organism>
<gene>
    <name evidence="3" type="ORF">ACFQ2X_07950</name>
</gene>
<proteinExistence type="predicted"/>
<keyword evidence="4" id="KW-1185">Reference proteome</keyword>
<dbReference type="PANTHER" id="PTHR34205">
    <property type="entry name" value="TRANSMEMBRANE PROTEIN"/>
    <property type="match status" value="1"/>
</dbReference>
<keyword evidence="2" id="KW-0472">Membrane</keyword>
<feature type="region of interest" description="Disordered" evidence="1">
    <location>
        <begin position="1"/>
        <end position="20"/>
    </location>
</feature>
<dbReference type="PANTHER" id="PTHR34205:SF2">
    <property type="entry name" value="DUF962 DOMAIN-CONTAINING PROTEIN"/>
    <property type="match status" value="1"/>
</dbReference>
<evidence type="ECO:0000313" key="4">
    <source>
        <dbReference type="Proteomes" id="UP001597264"/>
    </source>
</evidence>
<reference evidence="4" key="1">
    <citation type="journal article" date="2019" name="Int. J. Syst. Evol. Microbiol.">
        <title>The Global Catalogue of Microorganisms (GCM) 10K type strain sequencing project: providing services to taxonomists for standard genome sequencing and annotation.</title>
        <authorList>
            <consortium name="The Broad Institute Genomics Platform"/>
            <consortium name="The Broad Institute Genome Sequencing Center for Infectious Disease"/>
            <person name="Wu L."/>
            <person name="Ma J."/>
        </authorList>
    </citation>
    <scope>NUCLEOTIDE SEQUENCE [LARGE SCALE GENOMIC DNA]</scope>
    <source>
        <strain evidence="4">CCUG 54356</strain>
    </source>
</reference>
<feature type="compositionally biased region" description="Polar residues" evidence="1">
    <location>
        <begin position="1"/>
        <end position="11"/>
    </location>
</feature>
<dbReference type="RefSeq" id="WP_230438635.1">
    <property type="nucleotide sequence ID" value="NZ_CP087715.1"/>
</dbReference>
<evidence type="ECO:0000313" key="3">
    <source>
        <dbReference type="EMBL" id="MFD1216525.1"/>
    </source>
</evidence>
<dbReference type="Pfam" id="PF06127">
    <property type="entry name" value="Mpo1-like"/>
    <property type="match status" value="1"/>
</dbReference>
<name>A0ABW3U9N3_9GAMM</name>
<dbReference type="Proteomes" id="UP001597264">
    <property type="component" value="Unassembled WGS sequence"/>
</dbReference>
<dbReference type="EMBL" id="JBHTLR010000007">
    <property type="protein sequence ID" value="MFD1216525.1"/>
    <property type="molecule type" value="Genomic_DNA"/>
</dbReference>
<accession>A0ABW3U9N3</accession>
<keyword evidence="2" id="KW-1133">Transmembrane helix</keyword>
<dbReference type="InterPro" id="IPR009305">
    <property type="entry name" value="Mpo1-like"/>
</dbReference>
<comment type="caution">
    <text evidence="3">The sequence shown here is derived from an EMBL/GenBank/DDBJ whole genome shotgun (WGS) entry which is preliminary data.</text>
</comment>
<evidence type="ECO:0000256" key="1">
    <source>
        <dbReference type="SAM" id="MobiDB-lite"/>
    </source>
</evidence>
<keyword evidence="2" id="KW-0812">Transmembrane</keyword>
<protein>
    <submittedName>
        <fullName evidence="3">Mpo1-like protein</fullName>
    </submittedName>
</protein>
<feature type="transmembrane region" description="Helical" evidence="2">
    <location>
        <begin position="68"/>
        <end position="87"/>
    </location>
</feature>
<feature type="transmembrane region" description="Helical" evidence="2">
    <location>
        <begin position="45"/>
        <end position="62"/>
    </location>
</feature>